<evidence type="ECO:0000313" key="2">
    <source>
        <dbReference type="Proteomes" id="UP000308600"/>
    </source>
</evidence>
<proteinExistence type="predicted"/>
<evidence type="ECO:0000313" key="1">
    <source>
        <dbReference type="EMBL" id="TFK74193.1"/>
    </source>
</evidence>
<keyword evidence="2" id="KW-1185">Reference proteome</keyword>
<sequence length="606" mass="66138">MSILAHDTYDIIFAGGGAAACVTAGRLAAASPSLRILVLEAGSHTRDVQDHIQPARYFKNLTTAGPAFTYHIGKPSPALLGRAPIIPSGRCVGGGSGVNFTMYTRASASDYDDWENQFANPGWGSKDIIPLLKKAETYQVDPSNPLHGSSGPIKVSLAPDEINVGLQYLEVAAAYDPTRPLTDDVNAFYTCNAYGRWPRYVDAATGRRSDTAHHYIYNQLDHNQNLVVQDRSRVVRVIIQNNIAVGVEYVDDTIGRAKGTPQLKTVYASRLVVVAAGAFGSPAVLERSGIGSKEVLQKNDIEQIVDLPGVGEHYMDHNLMFVPYVANEDADTLDVVFRSPEDELQAYNDLWRTKGQGLLSHSGLDAGIKIRPDEEDLKELGPDFEKRWNEYFASAPDKPIMWIGTLAAYAGVDPAVPRGKYYSMTYYTEYPASTGRVHVSGGLDPYKPLDVEPGFLNEPADLVVLRWAYKKGREFGRRMKSYRGELAISHPLFPEGSEARAQLAVGPVGISAPDIKYSKEDDDAIDEYHRRTVETTWHSIGTCAMKPREVGGVVDSRLNVYGVQRLKVADCSIAPGNVSANTYNTAIAIGEKAAVIIAEELGISNV</sequence>
<name>A0ACD3B837_9AGAR</name>
<reference evidence="1 2" key="1">
    <citation type="journal article" date="2019" name="Nat. Ecol. Evol.">
        <title>Megaphylogeny resolves global patterns of mushroom evolution.</title>
        <authorList>
            <person name="Varga T."/>
            <person name="Krizsan K."/>
            <person name="Foldi C."/>
            <person name="Dima B."/>
            <person name="Sanchez-Garcia M."/>
            <person name="Sanchez-Ramirez S."/>
            <person name="Szollosi G.J."/>
            <person name="Szarkandi J.G."/>
            <person name="Papp V."/>
            <person name="Albert L."/>
            <person name="Andreopoulos W."/>
            <person name="Angelini C."/>
            <person name="Antonin V."/>
            <person name="Barry K.W."/>
            <person name="Bougher N.L."/>
            <person name="Buchanan P."/>
            <person name="Buyck B."/>
            <person name="Bense V."/>
            <person name="Catcheside P."/>
            <person name="Chovatia M."/>
            <person name="Cooper J."/>
            <person name="Damon W."/>
            <person name="Desjardin D."/>
            <person name="Finy P."/>
            <person name="Geml J."/>
            <person name="Haridas S."/>
            <person name="Hughes K."/>
            <person name="Justo A."/>
            <person name="Karasinski D."/>
            <person name="Kautmanova I."/>
            <person name="Kiss B."/>
            <person name="Kocsube S."/>
            <person name="Kotiranta H."/>
            <person name="LaButti K.M."/>
            <person name="Lechner B.E."/>
            <person name="Liimatainen K."/>
            <person name="Lipzen A."/>
            <person name="Lukacs Z."/>
            <person name="Mihaltcheva S."/>
            <person name="Morgado L.N."/>
            <person name="Niskanen T."/>
            <person name="Noordeloos M.E."/>
            <person name="Ohm R.A."/>
            <person name="Ortiz-Santana B."/>
            <person name="Ovrebo C."/>
            <person name="Racz N."/>
            <person name="Riley R."/>
            <person name="Savchenko A."/>
            <person name="Shiryaev A."/>
            <person name="Soop K."/>
            <person name="Spirin V."/>
            <person name="Szebenyi C."/>
            <person name="Tomsovsky M."/>
            <person name="Tulloss R.E."/>
            <person name="Uehling J."/>
            <person name="Grigoriev I.V."/>
            <person name="Vagvolgyi C."/>
            <person name="Papp T."/>
            <person name="Martin F.M."/>
            <person name="Miettinen O."/>
            <person name="Hibbett D.S."/>
            <person name="Nagy L.G."/>
        </authorList>
    </citation>
    <scope>NUCLEOTIDE SEQUENCE [LARGE SCALE GENOMIC DNA]</scope>
    <source>
        <strain evidence="1 2">NL-1719</strain>
    </source>
</reference>
<dbReference type="Proteomes" id="UP000308600">
    <property type="component" value="Unassembled WGS sequence"/>
</dbReference>
<dbReference type="EMBL" id="ML208270">
    <property type="protein sequence ID" value="TFK74193.1"/>
    <property type="molecule type" value="Genomic_DNA"/>
</dbReference>
<gene>
    <name evidence="1" type="ORF">BDN72DRAFT_833915</name>
</gene>
<accession>A0ACD3B837</accession>
<protein>
    <submittedName>
        <fullName evidence="1">Alcohol oxidase</fullName>
    </submittedName>
</protein>
<organism evidence="1 2">
    <name type="scientific">Pluteus cervinus</name>
    <dbReference type="NCBI Taxonomy" id="181527"/>
    <lineage>
        <taxon>Eukaryota</taxon>
        <taxon>Fungi</taxon>
        <taxon>Dikarya</taxon>
        <taxon>Basidiomycota</taxon>
        <taxon>Agaricomycotina</taxon>
        <taxon>Agaricomycetes</taxon>
        <taxon>Agaricomycetidae</taxon>
        <taxon>Agaricales</taxon>
        <taxon>Pluteineae</taxon>
        <taxon>Pluteaceae</taxon>
        <taxon>Pluteus</taxon>
    </lineage>
</organism>